<evidence type="ECO:0000313" key="1">
    <source>
        <dbReference type="EMBL" id="KAG0139134.1"/>
    </source>
</evidence>
<organism evidence="1 2">
    <name type="scientific">Cronartium quercuum f. sp. fusiforme G11</name>
    <dbReference type="NCBI Taxonomy" id="708437"/>
    <lineage>
        <taxon>Eukaryota</taxon>
        <taxon>Fungi</taxon>
        <taxon>Dikarya</taxon>
        <taxon>Basidiomycota</taxon>
        <taxon>Pucciniomycotina</taxon>
        <taxon>Pucciniomycetes</taxon>
        <taxon>Pucciniales</taxon>
        <taxon>Coleosporiaceae</taxon>
        <taxon>Cronartium</taxon>
    </lineage>
</organism>
<protein>
    <submittedName>
        <fullName evidence="1">Uncharacterized protein</fullName>
    </submittedName>
</protein>
<name>A0A9P6T5C3_9BASI</name>
<comment type="caution">
    <text evidence="1">The sequence shown here is derived from an EMBL/GenBank/DDBJ whole genome shotgun (WGS) entry which is preliminary data.</text>
</comment>
<evidence type="ECO:0000313" key="2">
    <source>
        <dbReference type="Proteomes" id="UP000886653"/>
    </source>
</evidence>
<dbReference type="EMBL" id="MU167771">
    <property type="protein sequence ID" value="KAG0139134.1"/>
    <property type="molecule type" value="Genomic_DNA"/>
</dbReference>
<keyword evidence="2" id="KW-1185">Reference proteome</keyword>
<dbReference type="Proteomes" id="UP000886653">
    <property type="component" value="Unassembled WGS sequence"/>
</dbReference>
<sequence>MPPPPLTINRSWSAVAALNQPAKSMKMPPKPPTNKEINEFKSAKVVIRVPTDKDPCANLEPKELTCRINAALLAINVKLEDTPIQVKGPSRLPSGNLLIHTYNQIAA</sequence>
<proteinExistence type="predicted"/>
<accession>A0A9P6T5C3</accession>
<dbReference type="AlphaFoldDB" id="A0A9P6T5C3"/>
<gene>
    <name evidence="1" type="ORF">CROQUDRAFT_102097</name>
</gene>
<reference evidence="1" key="1">
    <citation type="submission" date="2013-11" db="EMBL/GenBank/DDBJ databases">
        <title>Genome sequence of the fusiform rust pathogen reveals effectors for host alternation and coevolution with pine.</title>
        <authorList>
            <consortium name="DOE Joint Genome Institute"/>
            <person name="Smith K."/>
            <person name="Pendleton A."/>
            <person name="Kubisiak T."/>
            <person name="Anderson C."/>
            <person name="Salamov A."/>
            <person name="Aerts A."/>
            <person name="Riley R."/>
            <person name="Clum A."/>
            <person name="Lindquist E."/>
            <person name="Ence D."/>
            <person name="Campbell M."/>
            <person name="Kronenberg Z."/>
            <person name="Feau N."/>
            <person name="Dhillon B."/>
            <person name="Hamelin R."/>
            <person name="Burleigh J."/>
            <person name="Smith J."/>
            <person name="Yandell M."/>
            <person name="Nelson C."/>
            <person name="Grigoriev I."/>
            <person name="Davis J."/>
        </authorList>
    </citation>
    <scope>NUCLEOTIDE SEQUENCE</scope>
    <source>
        <strain evidence="1">G11</strain>
    </source>
</reference>